<dbReference type="KEGG" id="ptrr:90954663"/>
<organism evidence="1 2">
    <name type="scientific">Pyrenophora tritici-repentis</name>
    <dbReference type="NCBI Taxonomy" id="45151"/>
    <lineage>
        <taxon>Eukaryota</taxon>
        <taxon>Fungi</taxon>
        <taxon>Dikarya</taxon>
        <taxon>Ascomycota</taxon>
        <taxon>Pezizomycotina</taxon>
        <taxon>Dothideomycetes</taxon>
        <taxon>Pleosporomycetidae</taxon>
        <taxon>Pleosporales</taxon>
        <taxon>Pleosporineae</taxon>
        <taxon>Pleosporaceae</taxon>
        <taxon>Pyrenophora</taxon>
    </lineage>
</organism>
<comment type="caution">
    <text evidence="1">The sequence shown here is derived from an EMBL/GenBank/DDBJ whole genome shotgun (WGS) entry which is preliminary data.</text>
</comment>
<dbReference type="AlphaFoldDB" id="A0A5M9KXS6"/>
<sequence>MRFFATLAVLVTIAAAAPYAGEKRNCEGVEKVIDGNVVMTLECHMEPIPIER</sequence>
<dbReference type="Proteomes" id="UP000245464">
    <property type="component" value="Chromosome 10"/>
</dbReference>
<evidence type="ECO:0000313" key="1">
    <source>
        <dbReference type="EMBL" id="KAF7564434.1"/>
    </source>
</evidence>
<reference evidence="1" key="1">
    <citation type="journal article" date="2018" name="BMC Genomics">
        <title>Comparative genomics of the wheat fungal pathogen Pyrenophora tritici-repentis reveals chromosomal variations and genome plasticity.</title>
        <authorList>
            <person name="Moolhuijzen P."/>
            <person name="See P.T."/>
            <person name="Hane J.K."/>
            <person name="Shi G."/>
            <person name="Liu Z."/>
            <person name="Oliver R.P."/>
            <person name="Moffat C.S."/>
        </authorList>
    </citation>
    <scope>NUCLEOTIDE SEQUENCE [LARGE SCALE GENOMIC DNA]</scope>
    <source>
        <strain evidence="1">M4</strain>
    </source>
</reference>
<protein>
    <submittedName>
        <fullName evidence="1">Uncharacterized protein</fullName>
    </submittedName>
</protein>
<dbReference type="RefSeq" id="XP_065958857.1">
    <property type="nucleotide sequence ID" value="XM_066104293.1"/>
</dbReference>
<name>A0A5M9KXS6_9PLEO</name>
<evidence type="ECO:0000313" key="2">
    <source>
        <dbReference type="Proteomes" id="UP000245464"/>
    </source>
</evidence>
<dbReference type="GeneID" id="90954663"/>
<gene>
    <name evidence="1" type="ORF">PtrM4_038680</name>
</gene>
<accession>A0A5M9KXS6</accession>
<dbReference type="EMBL" id="NQIK02000010">
    <property type="protein sequence ID" value="KAF7564434.1"/>
    <property type="molecule type" value="Genomic_DNA"/>
</dbReference>
<proteinExistence type="predicted"/>